<evidence type="ECO:0000313" key="18">
    <source>
        <dbReference type="EMBL" id="KAF2147833.1"/>
    </source>
</evidence>
<dbReference type="PANTHER" id="PTHR20973:SF0">
    <property type="entry name" value="NON-STRUCTURAL MAINTENANCE OF CHROMOSOMES ELEMENT 1 HOMOLOG"/>
    <property type="match status" value="1"/>
</dbReference>
<evidence type="ECO:0000256" key="11">
    <source>
        <dbReference type="ARBA" id="ARBA00022833"/>
    </source>
</evidence>
<evidence type="ECO:0000256" key="10">
    <source>
        <dbReference type="ARBA" id="ARBA00022786"/>
    </source>
</evidence>
<evidence type="ECO:0000256" key="16">
    <source>
        <dbReference type="SAM" id="MobiDB-lite"/>
    </source>
</evidence>
<dbReference type="GO" id="GO:0030915">
    <property type="term" value="C:Smc5-Smc6 complex"/>
    <property type="evidence" value="ECO:0007669"/>
    <property type="project" value="UniProtKB-UniRule"/>
</dbReference>
<feature type="compositionally biased region" description="Polar residues" evidence="16">
    <location>
        <begin position="295"/>
        <end position="310"/>
    </location>
</feature>
<proteinExistence type="inferred from homology"/>
<evidence type="ECO:0000256" key="12">
    <source>
        <dbReference type="ARBA" id="ARBA00023172"/>
    </source>
</evidence>
<comment type="catalytic activity">
    <reaction evidence="1 15">
        <text>S-ubiquitinyl-[E2 ubiquitin-conjugating enzyme]-L-cysteine + [acceptor protein]-L-lysine = [E2 ubiquitin-conjugating enzyme]-L-cysteine + N(6)-ubiquitinyl-[acceptor protein]-L-lysine.</text>
        <dbReference type="EC" id="2.3.2.27"/>
    </reaction>
</comment>
<dbReference type="Pfam" id="PF08746">
    <property type="entry name" value="zf-RING-like"/>
    <property type="match status" value="1"/>
</dbReference>
<dbReference type="Gene3D" id="1.10.10.10">
    <property type="entry name" value="Winged helix-like DNA-binding domain superfamily/Winged helix DNA-binding domain"/>
    <property type="match status" value="1"/>
</dbReference>
<keyword evidence="19" id="KW-1185">Reference proteome</keyword>
<name>A0A9P4IPQ7_9PEZI</name>
<dbReference type="Proteomes" id="UP000799439">
    <property type="component" value="Unassembled WGS sequence"/>
</dbReference>
<keyword evidence="8 15" id="KW-0227">DNA damage</keyword>
<dbReference type="GO" id="GO:0061630">
    <property type="term" value="F:ubiquitin protein ligase activity"/>
    <property type="evidence" value="ECO:0007669"/>
    <property type="project" value="UniProtKB-EC"/>
</dbReference>
<dbReference type="Gene3D" id="3.90.1150.220">
    <property type="match status" value="1"/>
</dbReference>
<keyword evidence="13 15" id="KW-0234">DNA repair</keyword>
<evidence type="ECO:0000256" key="1">
    <source>
        <dbReference type="ARBA" id="ARBA00000900"/>
    </source>
</evidence>
<organism evidence="18 19">
    <name type="scientific">Myriangium duriaei CBS 260.36</name>
    <dbReference type="NCBI Taxonomy" id="1168546"/>
    <lineage>
        <taxon>Eukaryota</taxon>
        <taxon>Fungi</taxon>
        <taxon>Dikarya</taxon>
        <taxon>Ascomycota</taxon>
        <taxon>Pezizomycotina</taxon>
        <taxon>Dothideomycetes</taxon>
        <taxon>Dothideomycetidae</taxon>
        <taxon>Myriangiales</taxon>
        <taxon>Myriangiaceae</taxon>
        <taxon>Myriangium</taxon>
    </lineage>
</organism>
<evidence type="ECO:0000313" key="19">
    <source>
        <dbReference type="Proteomes" id="UP000799439"/>
    </source>
</evidence>
<dbReference type="GO" id="GO:0000724">
    <property type="term" value="P:double-strand break repair via homologous recombination"/>
    <property type="evidence" value="ECO:0007669"/>
    <property type="project" value="TreeGrafter"/>
</dbReference>
<dbReference type="EMBL" id="ML996095">
    <property type="protein sequence ID" value="KAF2147833.1"/>
    <property type="molecule type" value="Genomic_DNA"/>
</dbReference>
<evidence type="ECO:0000256" key="6">
    <source>
        <dbReference type="ARBA" id="ARBA00022679"/>
    </source>
</evidence>
<dbReference type="Pfam" id="PF07574">
    <property type="entry name" value="SMC_Nse1"/>
    <property type="match status" value="1"/>
</dbReference>
<dbReference type="PANTHER" id="PTHR20973">
    <property type="entry name" value="NON-SMC ELEMENT 1-RELATED"/>
    <property type="match status" value="1"/>
</dbReference>
<dbReference type="GO" id="GO:0008270">
    <property type="term" value="F:zinc ion binding"/>
    <property type="evidence" value="ECO:0007669"/>
    <property type="project" value="UniProtKB-KW"/>
</dbReference>
<evidence type="ECO:0000256" key="5">
    <source>
        <dbReference type="ARBA" id="ARBA00019422"/>
    </source>
</evidence>
<evidence type="ECO:0000256" key="2">
    <source>
        <dbReference type="ARBA" id="ARBA00004123"/>
    </source>
</evidence>
<keyword evidence="11 15" id="KW-0862">Zinc</keyword>
<dbReference type="EC" id="2.3.2.27" evidence="4 15"/>
<dbReference type="OrthoDB" id="185455at2759"/>
<keyword evidence="10 15" id="KW-0833">Ubl conjugation pathway</keyword>
<dbReference type="InterPro" id="IPR014857">
    <property type="entry name" value="Nse1_RING_C4HC3-type"/>
</dbReference>
<evidence type="ECO:0000256" key="13">
    <source>
        <dbReference type="ARBA" id="ARBA00023204"/>
    </source>
</evidence>
<evidence type="ECO:0000259" key="17">
    <source>
        <dbReference type="Pfam" id="PF08746"/>
    </source>
</evidence>
<evidence type="ECO:0000256" key="9">
    <source>
        <dbReference type="ARBA" id="ARBA00022771"/>
    </source>
</evidence>
<keyword evidence="12 15" id="KW-0233">DNA recombination</keyword>
<dbReference type="SUPFAM" id="SSF57850">
    <property type="entry name" value="RING/U-box"/>
    <property type="match status" value="1"/>
</dbReference>
<evidence type="ECO:0000256" key="8">
    <source>
        <dbReference type="ARBA" id="ARBA00022763"/>
    </source>
</evidence>
<gene>
    <name evidence="18" type="ORF">K461DRAFT_248743</name>
</gene>
<dbReference type="GO" id="GO:0005634">
    <property type="term" value="C:nucleus"/>
    <property type="evidence" value="ECO:0007669"/>
    <property type="project" value="UniProtKB-SubCell"/>
</dbReference>
<sequence length="310" mass="34031">MATYDNTHRAFLQVFFSRPTLTFAEAQPILAAIQTASDPDPERETLPNDVTQADFNTYIAALNNAISPFDMEIRSTLPQESSADPPPTRVWGLVNTTSDAISQLATTHTPDEIGFVKRVLDAMFETNNTRRTEVLAVTSMQALALSRPQQQSNGESSTQSAQQGLTKTEAERCLESLVAEGWLCLSRKGYYRLSTKALLELRSWLVETYNLPPEEGDEEGTTGVEKVKSCTGCGEIVVVGQRCGDLNCSVRVHEHCLRNVFRAAGRESCPTCKRDWTSDTFVGERAAQGRRSTGGLRNSIVTNGVDSDEG</sequence>
<dbReference type="InterPro" id="IPR013083">
    <property type="entry name" value="Znf_RING/FYVE/PHD"/>
</dbReference>
<comment type="similarity">
    <text evidence="3 15">Belongs to the NSE1 family.</text>
</comment>
<dbReference type="InterPro" id="IPR036388">
    <property type="entry name" value="WH-like_DNA-bd_sf"/>
</dbReference>
<evidence type="ECO:0000256" key="7">
    <source>
        <dbReference type="ARBA" id="ARBA00022723"/>
    </source>
</evidence>
<feature type="region of interest" description="Disordered" evidence="16">
    <location>
        <begin position="287"/>
        <end position="310"/>
    </location>
</feature>
<evidence type="ECO:0000256" key="3">
    <source>
        <dbReference type="ARBA" id="ARBA00010258"/>
    </source>
</evidence>
<evidence type="ECO:0000256" key="15">
    <source>
        <dbReference type="RuleBase" id="RU368018"/>
    </source>
</evidence>
<evidence type="ECO:0000256" key="14">
    <source>
        <dbReference type="ARBA" id="ARBA00023242"/>
    </source>
</evidence>
<protein>
    <recommendedName>
        <fullName evidence="5 15">Non-structural maintenance of chromosomes element 1 homolog</fullName>
        <ecNumber evidence="4 15">2.3.2.27</ecNumber>
    </recommendedName>
</protein>
<comment type="subcellular location">
    <subcellularLocation>
        <location evidence="2 15">Nucleus</location>
    </subcellularLocation>
</comment>
<dbReference type="AlphaFoldDB" id="A0A9P4IPQ7"/>
<comment type="subunit">
    <text evidence="15">Component of the Smc5-Smc6 complex.</text>
</comment>
<evidence type="ECO:0000256" key="4">
    <source>
        <dbReference type="ARBA" id="ARBA00012483"/>
    </source>
</evidence>
<keyword evidence="6 15" id="KW-0808">Transferase</keyword>
<comment type="caution">
    <text evidence="18">The sequence shown here is derived from an EMBL/GenBank/DDBJ whole genome shotgun (WGS) entry which is preliminary data.</text>
</comment>
<comment type="function">
    <text evidence="15">Acts in a DNA repair pathway for removal of UV-induced DNA damage that is distinct from classical nucleotide excision repair and in repair of ionizing radiation damage. Functions in homologous recombination repair of DNA double strand breaks and in recovery of stalled replication forks.</text>
</comment>
<keyword evidence="7 15" id="KW-0479">Metal-binding</keyword>
<accession>A0A9P4IPQ7</accession>
<reference evidence="18" key="1">
    <citation type="journal article" date="2020" name="Stud. Mycol.">
        <title>101 Dothideomycetes genomes: a test case for predicting lifestyles and emergence of pathogens.</title>
        <authorList>
            <person name="Haridas S."/>
            <person name="Albert R."/>
            <person name="Binder M."/>
            <person name="Bloem J."/>
            <person name="Labutti K."/>
            <person name="Salamov A."/>
            <person name="Andreopoulos B."/>
            <person name="Baker S."/>
            <person name="Barry K."/>
            <person name="Bills G."/>
            <person name="Bluhm B."/>
            <person name="Cannon C."/>
            <person name="Castanera R."/>
            <person name="Culley D."/>
            <person name="Daum C."/>
            <person name="Ezra D."/>
            <person name="Gonzalez J."/>
            <person name="Henrissat B."/>
            <person name="Kuo A."/>
            <person name="Liang C."/>
            <person name="Lipzen A."/>
            <person name="Lutzoni F."/>
            <person name="Magnuson J."/>
            <person name="Mondo S."/>
            <person name="Nolan M."/>
            <person name="Ohm R."/>
            <person name="Pangilinan J."/>
            <person name="Park H.-J."/>
            <person name="Ramirez L."/>
            <person name="Alfaro M."/>
            <person name="Sun H."/>
            <person name="Tritt A."/>
            <person name="Yoshinaga Y."/>
            <person name="Zwiers L.-H."/>
            <person name="Turgeon B."/>
            <person name="Goodwin S."/>
            <person name="Spatafora J."/>
            <person name="Crous P."/>
            <person name="Grigoriev I."/>
        </authorList>
    </citation>
    <scope>NUCLEOTIDE SEQUENCE</scope>
    <source>
        <strain evidence="18">CBS 260.36</strain>
    </source>
</reference>
<feature type="domain" description="Non-structural maintenance of chromosomes element 1 RING C4HC3-type" evidence="17">
    <location>
        <begin position="230"/>
        <end position="272"/>
    </location>
</feature>
<dbReference type="Gene3D" id="3.30.40.10">
    <property type="entry name" value="Zinc/RING finger domain, C3HC4 (zinc finger)"/>
    <property type="match status" value="1"/>
</dbReference>
<keyword evidence="9 15" id="KW-0863">Zinc-finger</keyword>
<dbReference type="InterPro" id="IPR011513">
    <property type="entry name" value="Nse1"/>
</dbReference>
<keyword evidence="14 15" id="KW-0539">Nucleus</keyword>